<keyword evidence="1" id="KW-1185">Reference proteome</keyword>
<evidence type="ECO:0000313" key="2">
    <source>
        <dbReference type="RefSeq" id="XP_073909548.1"/>
    </source>
</evidence>
<proteinExistence type="predicted"/>
<dbReference type="RefSeq" id="XP_073909548.1">
    <property type="nucleotide sequence ID" value="XM_074053447.1"/>
</dbReference>
<reference evidence="2" key="1">
    <citation type="submission" date="2025-08" db="UniProtKB">
        <authorList>
            <consortium name="RefSeq"/>
        </authorList>
    </citation>
    <scope>IDENTIFICATION</scope>
</reference>
<accession>A0AC58KXA9</accession>
<name>A0AC58KXA9_CASCN</name>
<dbReference type="Proteomes" id="UP001732720">
    <property type="component" value="Chromosome 14"/>
</dbReference>
<protein>
    <submittedName>
        <fullName evidence="2">Tripartite motif-containing protein 75-like</fullName>
    </submittedName>
</protein>
<organism evidence="1 2">
    <name type="scientific">Castor canadensis</name>
    <name type="common">American beaver</name>
    <dbReference type="NCBI Taxonomy" id="51338"/>
    <lineage>
        <taxon>Eukaryota</taxon>
        <taxon>Metazoa</taxon>
        <taxon>Chordata</taxon>
        <taxon>Craniata</taxon>
        <taxon>Vertebrata</taxon>
        <taxon>Euteleostomi</taxon>
        <taxon>Mammalia</taxon>
        <taxon>Eutheria</taxon>
        <taxon>Euarchontoglires</taxon>
        <taxon>Glires</taxon>
        <taxon>Rodentia</taxon>
        <taxon>Castorimorpha</taxon>
        <taxon>Castoridae</taxon>
        <taxon>Castor</taxon>
    </lineage>
</organism>
<evidence type="ECO:0000313" key="1">
    <source>
        <dbReference type="Proteomes" id="UP001732720"/>
    </source>
</evidence>
<gene>
    <name evidence="2" type="primary">LOC109676376</name>
</gene>
<sequence length="471" mass="54388">MEVTAALVRLQTESKCPICLEELTDPITTECGHNFCQSCIQRFCANLQIMFPCPVCRHRCKEGHTKSNTQLGRMIEMVKQLHINLSSSQETQKEIPLCEKHNEGLTLFCEEDLELLCPLCIQLPAHQRHHPRLIKEAALYHREMLYSYMESLNKQVEDTERLLVAQDRKKLQLRKKMKIQSQKLFSQFDYMKRFVECEQQAVLSRLAKEEGQVEQKLEANKRAYASHISTMEGLLTEMVEKSVMPEVRLLTHIKSVFHKVQSLKPPAVFSFQLKKEGCRLPPQFSALQKIQQKFRKDVTLDPETAHPNLLISEDKKCVTFLQKEQSLHGKPMPFMGYPAVLGSERFSSGRHYWEVQVDDKPEWMVGVCKDFLSREGAWPLSGLNRCWTVQLQHGEYVAQGTVPVTLCLTEKPRRIGIYLDYELGEISFYNLNDTSHIHTFMDTFFETLKPYFCVGCDSKPLTICSVTDSEG</sequence>